<evidence type="ECO:0000256" key="3">
    <source>
        <dbReference type="ARBA" id="ARBA00022840"/>
    </source>
</evidence>
<dbReference type="PRINTS" id="PR00987">
    <property type="entry name" value="TRNASYNTHGLU"/>
</dbReference>
<keyword evidence="4 5" id="KW-0030">Aminoacyl-tRNA synthetase</keyword>
<evidence type="ECO:0000256" key="5">
    <source>
        <dbReference type="RuleBase" id="RU363037"/>
    </source>
</evidence>
<dbReference type="InterPro" id="IPR001412">
    <property type="entry name" value="aa-tRNA-synth_I_CS"/>
</dbReference>
<reference evidence="7 8" key="1">
    <citation type="submission" date="2016-04" db="EMBL/GenBank/DDBJ databases">
        <title>The genome of Intoshia linei affirms orthonectids as highly simplified spiralians.</title>
        <authorList>
            <person name="Mikhailov K.V."/>
            <person name="Slusarev G.S."/>
            <person name="Nikitin M.A."/>
            <person name="Logacheva M.D."/>
            <person name="Penin A."/>
            <person name="Aleoshin V."/>
            <person name="Panchin Y.V."/>
        </authorList>
    </citation>
    <scope>NUCLEOTIDE SEQUENCE [LARGE SCALE GENOMIC DNA]</scope>
    <source>
        <strain evidence="7">Intl2013</strain>
        <tissue evidence="7">Whole animal</tissue>
    </source>
</reference>
<sequence>QLAVKSFVSNFDNVIKVVCEISKKLRIVDLYNDLLNSNLSLPPIHNTTRWFSTFKMVSSFKLLRDCLHSKGLYDTSQLLVTSKIWTTMKDNSFMRIKFPLYNVRVRFAPSPTGNMHIGGLRTALFNYMFAKKYNGQFILRFEDTDQAI</sequence>
<keyword evidence="1 5" id="KW-0436">Ligase</keyword>
<dbReference type="Gene3D" id="3.40.50.620">
    <property type="entry name" value="HUPs"/>
    <property type="match status" value="1"/>
</dbReference>
<feature type="non-terminal residue" evidence="7">
    <location>
        <position position="1"/>
    </location>
</feature>
<dbReference type="SUPFAM" id="SSF52374">
    <property type="entry name" value="Nucleotidylyl transferase"/>
    <property type="match status" value="1"/>
</dbReference>
<feature type="domain" description="Glutamyl/glutaminyl-tRNA synthetase class Ib catalytic" evidence="6">
    <location>
        <begin position="102"/>
        <end position="146"/>
    </location>
</feature>
<comment type="similarity">
    <text evidence="5">Belongs to the class-I aminoacyl-tRNA synthetase family.</text>
</comment>
<dbReference type="GO" id="GO:0005524">
    <property type="term" value="F:ATP binding"/>
    <property type="evidence" value="ECO:0007669"/>
    <property type="project" value="UniProtKB-KW"/>
</dbReference>
<dbReference type="InterPro" id="IPR014729">
    <property type="entry name" value="Rossmann-like_a/b/a_fold"/>
</dbReference>
<evidence type="ECO:0000313" key="7">
    <source>
        <dbReference type="EMBL" id="OAF64072.1"/>
    </source>
</evidence>
<dbReference type="OrthoDB" id="428822at2759"/>
<dbReference type="Proteomes" id="UP000078046">
    <property type="component" value="Unassembled WGS sequence"/>
</dbReference>
<evidence type="ECO:0000256" key="4">
    <source>
        <dbReference type="ARBA" id="ARBA00023146"/>
    </source>
</evidence>
<keyword evidence="8" id="KW-1185">Reference proteome</keyword>
<evidence type="ECO:0000256" key="2">
    <source>
        <dbReference type="ARBA" id="ARBA00022741"/>
    </source>
</evidence>
<evidence type="ECO:0000256" key="1">
    <source>
        <dbReference type="ARBA" id="ARBA00022598"/>
    </source>
</evidence>
<dbReference type="InterPro" id="IPR000924">
    <property type="entry name" value="Glu/Gln-tRNA-synth"/>
</dbReference>
<dbReference type="GO" id="GO:0005739">
    <property type="term" value="C:mitochondrion"/>
    <property type="evidence" value="ECO:0007669"/>
    <property type="project" value="TreeGrafter"/>
</dbReference>
<gene>
    <name evidence="7" type="ORF">A3Q56_08216</name>
</gene>
<protein>
    <recommendedName>
        <fullName evidence="6">Glutamyl/glutaminyl-tRNA synthetase class Ib catalytic domain-containing protein</fullName>
    </recommendedName>
</protein>
<name>A0A177ARC9_9BILA</name>
<keyword evidence="3 5" id="KW-0067">ATP-binding</keyword>
<dbReference type="InterPro" id="IPR020058">
    <property type="entry name" value="Glu/Gln-tRNA-synth_Ib_cat-dom"/>
</dbReference>
<keyword evidence="5" id="KW-0648">Protein biosynthesis</keyword>
<dbReference type="AlphaFoldDB" id="A0A177ARC9"/>
<dbReference type="PROSITE" id="PS00178">
    <property type="entry name" value="AA_TRNA_LIGASE_I"/>
    <property type="match status" value="1"/>
</dbReference>
<dbReference type="InterPro" id="IPR049940">
    <property type="entry name" value="GluQ/Sye"/>
</dbReference>
<dbReference type="Pfam" id="PF00749">
    <property type="entry name" value="tRNA-synt_1c"/>
    <property type="match status" value="1"/>
</dbReference>
<keyword evidence="2 5" id="KW-0547">Nucleotide-binding</keyword>
<dbReference type="GO" id="GO:0004818">
    <property type="term" value="F:glutamate-tRNA ligase activity"/>
    <property type="evidence" value="ECO:0007669"/>
    <property type="project" value="TreeGrafter"/>
</dbReference>
<proteinExistence type="inferred from homology"/>
<dbReference type="EMBL" id="LWCA01002158">
    <property type="protein sequence ID" value="OAF64072.1"/>
    <property type="molecule type" value="Genomic_DNA"/>
</dbReference>
<comment type="caution">
    <text evidence="7">The sequence shown here is derived from an EMBL/GenBank/DDBJ whole genome shotgun (WGS) entry which is preliminary data.</text>
</comment>
<evidence type="ECO:0000313" key="8">
    <source>
        <dbReference type="Proteomes" id="UP000078046"/>
    </source>
</evidence>
<accession>A0A177ARC9</accession>
<dbReference type="PANTHER" id="PTHR43311">
    <property type="entry name" value="GLUTAMATE--TRNA LIGASE"/>
    <property type="match status" value="1"/>
</dbReference>
<organism evidence="7 8">
    <name type="scientific">Intoshia linei</name>
    <dbReference type="NCBI Taxonomy" id="1819745"/>
    <lineage>
        <taxon>Eukaryota</taxon>
        <taxon>Metazoa</taxon>
        <taxon>Spiralia</taxon>
        <taxon>Lophotrochozoa</taxon>
        <taxon>Mesozoa</taxon>
        <taxon>Orthonectida</taxon>
        <taxon>Rhopaluridae</taxon>
        <taxon>Intoshia</taxon>
    </lineage>
</organism>
<dbReference type="GO" id="GO:0006424">
    <property type="term" value="P:glutamyl-tRNA aminoacylation"/>
    <property type="evidence" value="ECO:0007669"/>
    <property type="project" value="TreeGrafter"/>
</dbReference>
<evidence type="ECO:0000259" key="6">
    <source>
        <dbReference type="Pfam" id="PF00749"/>
    </source>
</evidence>
<dbReference type="PANTHER" id="PTHR43311:SF2">
    <property type="entry name" value="GLUTAMATE--TRNA LIGASE, MITOCHONDRIAL-RELATED"/>
    <property type="match status" value="1"/>
</dbReference>